<feature type="region of interest" description="Disordered" evidence="1">
    <location>
        <begin position="123"/>
        <end position="160"/>
    </location>
</feature>
<accession>A0A8H6M417</accession>
<dbReference type="AlphaFoldDB" id="A0A8H6M417"/>
<evidence type="ECO:0000313" key="3">
    <source>
        <dbReference type="EMBL" id="KAF6750722.1"/>
    </source>
</evidence>
<feature type="region of interest" description="Disordered" evidence="1">
    <location>
        <begin position="1"/>
        <end position="34"/>
    </location>
</feature>
<gene>
    <name evidence="3" type="ORF">DFP72DRAFT_1172798</name>
</gene>
<feature type="domain" description="DUF6699" evidence="2">
    <location>
        <begin position="272"/>
        <end position="415"/>
    </location>
</feature>
<dbReference type="Pfam" id="PF20415">
    <property type="entry name" value="DUF6699"/>
    <property type="match status" value="1"/>
</dbReference>
<name>A0A8H6M417_9AGAR</name>
<reference evidence="3 4" key="1">
    <citation type="submission" date="2020-07" db="EMBL/GenBank/DDBJ databases">
        <title>Comparative genomics of pyrophilous fungi reveals a link between fire events and developmental genes.</title>
        <authorList>
            <consortium name="DOE Joint Genome Institute"/>
            <person name="Steindorff A.S."/>
            <person name="Carver A."/>
            <person name="Calhoun S."/>
            <person name="Stillman K."/>
            <person name="Liu H."/>
            <person name="Lipzen A."/>
            <person name="Pangilinan J."/>
            <person name="Labutti K."/>
            <person name="Bruns T.D."/>
            <person name="Grigoriev I.V."/>
        </authorList>
    </citation>
    <scope>NUCLEOTIDE SEQUENCE [LARGE SCALE GENOMIC DNA]</scope>
    <source>
        <strain evidence="3 4">CBS 144469</strain>
    </source>
</reference>
<dbReference type="Proteomes" id="UP000521943">
    <property type="component" value="Unassembled WGS sequence"/>
</dbReference>
<evidence type="ECO:0000256" key="1">
    <source>
        <dbReference type="SAM" id="MobiDB-lite"/>
    </source>
</evidence>
<feature type="compositionally biased region" description="Low complexity" evidence="1">
    <location>
        <begin position="484"/>
        <end position="495"/>
    </location>
</feature>
<protein>
    <recommendedName>
        <fullName evidence="2">DUF6699 domain-containing protein</fullName>
    </recommendedName>
</protein>
<keyword evidence="4" id="KW-1185">Reference proteome</keyword>
<feature type="compositionally biased region" description="Polar residues" evidence="1">
    <location>
        <begin position="1"/>
        <end position="13"/>
    </location>
</feature>
<organism evidence="3 4">
    <name type="scientific">Ephemerocybe angulata</name>
    <dbReference type="NCBI Taxonomy" id="980116"/>
    <lineage>
        <taxon>Eukaryota</taxon>
        <taxon>Fungi</taxon>
        <taxon>Dikarya</taxon>
        <taxon>Basidiomycota</taxon>
        <taxon>Agaricomycotina</taxon>
        <taxon>Agaricomycetes</taxon>
        <taxon>Agaricomycetidae</taxon>
        <taxon>Agaricales</taxon>
        <taxon>Agaricineae</taxon>
        <taxon>Psathyrellaceae</taxon>
        <taxon>Ephemerocybe</taxon>
    </lineage>
</organism>
<dbReference type="EMBL" id="JACGCI010000055">
    <property type="protein sequence ID" value="KAF6750722.1"/>
    <property type="molecule type" value="Genomic_DNA"/>
</dbReference>
<dbReference type="InterPro" id="IPR046522">
    <property type="entry name" value="DUF6699"/>
</dbReference>
<proteinExistence type="predicted"/>
<dbReference type="OrthoDB" id="3202436at2759"/>
<feature type="region of interest" description="Disordered" evidence="1">
    <location>
        <begin position="484"/>
        <end position="523"/>
    </location>
</feature>
<evidence type="ECO:0000259" key="2">
    <source>
        <dbReference type="Pfam" id="PF20415"/>
    </source>
</evidence>
<comment type="caution">
    <text evidence="3">The sequence shown here is derived from an EMBL/GenBank/DDBJ whole genome shotgun (WGS) entry which is preliminary data.</text>
</comment>
<sequence>MVDSQPQASTSKHQFIPTKGETSPSRPRWQQYGGFYRPVRDPSIPWVPSPPHSPMPLANAPAFELNFNLKSGEVSSMDSSPTSDWSLTLTPNIIQRPTGHEHEDRTFVPKRMSTMRRLVRRFTSRGRSRPSTSSIASPEPIAKGKMPMHDTLPDPQRSPRVQPHEWKAYGYWARPIVGNAQVHNSDSPPQHFAPLQHIKDTNLTPEDVFDSLYSPRTGFHPERWKLGIEHPSLPPRPTRWAPPDPTKPLPFPWEVQLNPFLEHVLFGVPRVYWDLREDVSAAQYGVSSGGDEGCRPLTPADCAQPASWPFLTHIYINALADDMAERFAWPLMVINPDGIKVRDVLNCVYANFREGVRADEYWGPHWTTARRKEAAKAHGRRTDVTAPENEWKALEGYVDPNDRMRRIDYLGQRTWVFHSPPSSIIDPDAQQDRMSAARRGRGAYSTDYDTYATNDYDYDYDGGEGVVEDVARRGGEWFTTSVRTSRTTTTAPSSTLGYDPSPRAPTTRRKAYTAEASVGDTGRRRGVRRRRWSLRGAEWDGGWSQGVGVGCEVGSCEDNEGRRTDNLYRSLNDELGSDTTPTRVFDGEHGLDDSVVIGSTSTLQPQARRHADIGARG</sequence>
<evidence type="ECO:0000313" key="4">
    <source>
        <dbReference type="Proteomes" id="UP000521943"/>
    </source>
</evidence>